<evidence type="ECO:0000313" key="5">
    <source>
        <dbReference type="EMBL" id="KPV47717.1"/>
    </source>
</evidence>
<dbReference type="InterPro" id="IPR018060">
    <property type="entry name" value="HTH_AraC"/>
</dbReference>
<feature type="non-terminal residue" evidence="5">
    <location>
        <position position="1"/>
    </location>
</feature>
<proteinExistence type="predicted"/>
<keyword evidence="1" id="KW-0805">Transcription regulation</keyword>
<dbReference type="Gene3D" id="3.30.160.70">
    <property type="entry name" value="Methylated DNA-protein cysteine methyltransferase domain"/>
    <property type="match status" value="1"/>
</dbReference>
<dbReference type="Proteomes" id="UP000050509">
    <property type="component" value="Unassembled WGS sequence"/>
</dbReference>
<keyword evidence="6" id="KW-1185">Reference proteome</keyword>
<evidence type="ECO:0000256" key="3">
    <source>
        <dbReference type="ARBA" id="ARBA00023163"/>
    </source>
</evidence>
<name>A0A0N8PQP7_9CHLR</name>
<evidence type="ECO:0000259" key="4">
    <source>
        <dbReference type="PROSITE" id="PS01124"/>
    </source>
</evidence>
<dbReference type="EMBL" id="LJCR01003305">
    <property type="protein sequence ID" value="KPV47717.1"/>
    <property type="molecule type" value="Genomic_DNA"/>
</dbReference>
<dbReference type="PROSITE" id="PS00041">
    <property type="entry name" value="HTH_ARAC_FAMILY_1"/>
    <property type="match status" value="2"/>
</dbReference>
<keyword evidence="2" id="KW-0238">DNA-binding</keyword>
<sequence length="214" mass="22814">CHPRENGASPAQRELVARACAALDAAGEHAPTLAELGAQLGISPFHLQRSFKRAMGITPRQYAAARRVERLKMQLKQGENVTNALYDAGYGSSSRLYEQAPERLGMTPATYGRGGAGAQIVYTITSTALGQLLVAATARGICFVSLAYDAPALESALAHEFPAAEITRDDAALQAWAGDIVHELSSDASALDLPLDVRATAFQQRVWQALRAIP</sequence>
<dbReference type="InterPro" id="IPR018062">
    <property type="entry name" value="HTH_AraC-typ_CS"/>
</dbReference>
<dbReference type="InterPro" id="IPR009057">
    <property type="entry name" value="Homeodomain-like_sf"/>
</dbReference>
<dbReference type="SMART" id="SM00342">
    <property type="entry name" value="HTH_ARAC"/>
    <property type="match status" value="1"/>
</dbReference>
<keyword evidence="3" id="KW-0804">Transcription</keyword>
<feature type="domain" description="HTH araC/xylS-type" evidence="4">
    <location>
        <begin position="17"/>
        <end position="114"/>
    </location>
</feature>
<dbReference type="GO" id="GO:0043565">
    <property type="term" value="F:sequence-specific DNA binding"/>
    <property type="evidence" value="ECO:0007669"/>
    <property type="project" value="InterPro"/>
</dbReference>
<dbReference type="Gene3D" id="1.10.10.60">
    <property type="entry name" value="Homeodomain-like"/>
    <property type="match status" value="1"/>
</dbReference>
<gene>
    <name evidence="5" type="ORF">SE17_41945</name>
</gene>
<feature type="non-terminal residue" evidence="5">
    <location>
        <position position="214"/>
    </location>
</feature>
<dbReference type="GO" id="GO:0003700">
    <property type="term" value="F:DNA-binding transcription factor activity"/>
    <property type="evidence" value="ECO:0007669"/>
    <property type="project" value="InterPro"/>
</dbReference>
<comment type="caution">
    <text evidence="5">The sequence shown here is derived from an EMBL/GenBank/DDBJ whole genome shotgun (WGS) entry which is preliminary data.</text>
</comment>
<organism evidence="5 6">
    <name type="scientific">Kouleothrix aurantiaca</name>
    <dbReference type="NCBI Taxonomy" id="186479"/>
    <lineage>
        <taxon>Bacteria</taxon>
        <taxon>Bacillati</taxon>
        <taxon>Chloroflexota</taxon>
        <taxon>Chloroflexia</taxon>
        <taxon>Chloroflexales</taxon>
        <taxon>Roseiflexineae</taxon>
        <taxon>Roseiflexaceae</taxon>
        <taxon>Kouleothrix</taxon>
    </lineage>
</organism>
<evidence type="ECO:0000256" key="2">
    <source>
        <dbReference type="ARBA" id="ARBA00023125"/>
    </source>
</evidence>
<dbReference type="SUPFAM" id="SSF53155">
    <property type="entry name" value="Methylated DNA-protein cysteine methyltransferase domain"/>
    <property type="match status" value="1"/>
</dbReference>
<dbReference type="PANTHER" id="PTHR46796">
    <property type="entry name" value="HTH-TYPE TRANSCRIPTIONAL ACTIVATOR RHAS-RELATED"/>
    <property type="match status" value="1"/>
</dbReference>
<accession>A0A0N8PQP7</accession>
<dbReference type="SUPFAM" id="SSF46689">
    <property type="entry name" value="Homeodomain-like"/>
    <property type="match status" value="1"/>
</dbReference>
<dbReference type="AlphaFoldDB" id="A0A0N8PQP7"/>
<dbReference type="InterPro" id="IPR050204">
    <property type="entry name" value="AraC_XylS_family_regulators"/>
</dbReference>
<evidence type="ECO:0000313" key="6">
    <source>
        <dbReference type="Proteomes" id="UP000050509"/>
    </source>
</evidence>
<dbReference type="GO" id="GO:0003908">
    <property type="term" value="F:methylated-DNA-[protein]-cysteine S-methyltransferase activity"/>
    <property type="evidence" value="ECO:0007669"/>
    <property type="project" value="InterPro"/>
</dbReference>
<reference evidence="5 6" key="1">
    <citation type="submission" date="2015-09" db="EMBL/GenBank/DDBJ databases">
        <title>Draft genome sequence of Kouleothrix aurantiaca JCM 19913.</title>
        <authorList>
            <person name="Hemp J."/>
        </authorList>
    </citation>
    <scope>NUCLEOTIDE SEQUENCE [LARGE SCALE GENOMIC DNA]</scope>
    <source>
        <strain evidence="5 6">COM-B</strain>
    </source>
</reference>
<dbReference type="InterPro" id="IPR036631">
    <property type="entry name" value="MGMT_N_sf"/>
</dbReference>
<dbReference type="GO" id="GO:0006281">
    <property type="term" value="P:DNA repair"/>
    <property type="evidence" value="ECO:0007669"/>
    <property type="project" value="InterPro"/>
</dbReference>
<evidence type="ECO:0000256" key="1">
    <source>
        <dbReference type="ARBA" id="ARBA00023015"/>
    </source>
</evidence>
<dbReference type="Pfam" id="PF12833">
    <property type="entry name" value="HTH_18"/>
    <property type="match status" value="1"/>
</dbReference>
<dbReference type="PROSITE" id="PS01124">
    <property type="entry name" value="HTH_ARAC_FAMILY_2"/>
    <property type="match status" value="1"/>
</dbReference>
<protein>
    <recommendedName>
        <fullName evidence="4">HTH araC/xylS-type domain-containing protein</fullName>
    </recommendedName>
</protein>